<evidence type="ECO:0008006" key="4">
    <source>
        <dbReference type="Google" id="ProtNLM"/>
    </source>
</evidence>
<proteinExistence type="predicted"/>
<accession>A0A1F5H2Y3</accession>
<name>A0A1F5H2Y3_9BACT</name>
<dbReference type="EMBL" id="MFBT01000036">
    <property type="protein sequence ID" value="OGD98461.1"/>
    <property type="molecule type" value="Genomic_DNA"/>
</dbReference>
<dbReference type="InterPro" id="IPR015942">
    <property type="entry name" value="Asp/Glu/hydantoin_racemase"/>
</dbReference>
<evidence type="ECO:0000313" key="2">
    <source>
        <dbReference type="EMBL" id="OGD98461.1"/>
    </source>
</evidence>
<dbReference type="Gene3D" id="3.40.50.1860">
    <property type="match status" value="1"/>
</dbReference>
<gene>
    <name evidence="2" type="ORF">A3B54_04310</name>
</gene>
<organism evidence="2 3">
    <name type="scientific">Candidatus Curtissbacteria bacterium RIFCSPLOWO2_01_FULL_42_50</name>
    <dbReference type="NCBI Taxonomy" id="1797730"/>
    <lineage>
        <taxon>Bacteria</taxon>
        <taxon>Candidatus Curtissiibacteriota</taxon>
    </lineage>
</organism>
<protein>
    <recommendedName>
        <fullName evidence="4">Aspartate racemase</fullName>
    </recommendedName>
</protein>
<dbReference type="Proteomes" id="UP000177039">
    <property type="component" value="Unassembled WGS sequence"/>
</dbReference>
<dbReference type="Pfam" id="PF01177">
    <property type="entry name" value="Asp_Glu_race"/>
    <property type="match status" value="1"/>
</dbReference>
<comment type="caution">
    <text evidence="2">The sequence shown here is derived from an EMBL/GenBank/DDBJ whole genome shotgun (WGS) entry which is preliminary data.</text>
</comment>
<dbReference type="SUPFAM" id="SSF53681">
    <property type="entry name" value="Aspartate/glutamate racemase"/>
    <property type="match status" value="1"/>
</dbReference>
<dbReference type="AlphaFoldDB" id="A0A1F5H2Y3"/>
<dbReference type="GO" id="GO:0047661">
    <property type="term" value="F:amino-acid racemase activity"/>
    <property type="evidence" value="ECO:0007669"/>
    <property type="project" value="InterPro"/>
</dbReference>
<dbReference type="PANTHER" id="PTHR21198">
    <property type="entry name" value="GLUTAMATE RACEMASE"/>
    <property type="match status" value="1"/>
</dbReference>
<dbReference type="InterPro" id="IPR001920">
    <property type="entry name" value="Asp/Glu_race"/>
</dbReference>
<reference evidence="2 3" key="1">
    <citation type="journal article" date="2016" name="Nat. Commun.">
        <title>Thousands of microbial genomes shed light on interconnected biogeochemical processes in an aquifer system.</title>
        <authorList>
            <person name="Anantharaman K."/>
            <person name="Brown C.T."/>
            <person name="Hug L.A."/>
            <person name="Sharon I."/>
            <person name="Castelle C.J."/>
            <person name="Probst A.J."/>
            <person name="Thomas B.C."/>
            <person name="Singh A."/>
            <person name="Wilkins M.J."/>
            <person name="Karaoz U."/>
            <person name="Brodie E.L."/>
            <person name="Williams K.H."/>
            <person name="Hubbard S.S."/>
            <person name="Banfield J.F."/>
        </authorList>
    </citation>
    <scope>NUCLEOTIDE SEQUENCE [LARGE SCALE GENOMIC DNA]</scope>
</reference>
<dbReference type="PANTHER" id="PTHR21198:SF7">
    <property type="entry name" value="ASPARTATE-GLUTAMATE RACEMASE FAMILY"/>
    <property type="match status" value="1"/>
</dbReference>
<evidence type="ECO:0000313" key="3">
    <source>
        <dbReference type="Proteomes" id="UP000177039"/>
    </source>
</evidence>
<sequence length="158" mass="17818">MERAAGEYEIPRMKTIGVIGGLGPQATMDFEEQIHQASQEMIPQYVNRGYPPMIVHYFRHAPMILNEDGSPQIPLKPDLRLLGAARQLGTNVDFLVITSNTPHFFQKQLEEVSGRKMLSIVDVALDEVKRRNLKKVGVLAVGVTLEHKLYQYSTSEVK</sequence>
<evidence type="ECO:0000256" key="1">
    <source>
        <dbReference type="ARBA" id="ARBA00023235"/>
    </source>
</evidence>
<keyword evidence="1" id="KW-0413">Isomerase</keyword>